<reference evidence="1" key="1">
    <citation type="journal article" date="2016" name="PLoS Negl. Trop. Dis.">
        <title>A Deep Insight into the Sialome of Rhodnius neglectus, a Vector of Chagas Disease.</title>
        <authorList>
            <person name="Santiago P.B."/>
            <person name="Assumpcao T.C."/>
            <person name="Araujo C.N."/>
            <person name="Bastos I.M."/>
            <person name="Neves D."/>
            <person name="Silva I.G."/>
            <person name="Charneau S."/>
            <person name="Queiroz R.M."/>
            <person name="Raiol T."/>
            <person name="Oliveira J.V."/>
            <person name="Sousa M.V."/>
            <person name="Calvo E."/>
            <person name="Ribeiro J.M."/>
            <person name="Santana J.M."/>
        </authorList>
    </citation>
    <scope>NUCLEOTIDE SEQUENCE</scope>
    <source>
        <tissue evidence="1">Salivary glands</tissue>
    </source>
</reference>
<accession>A0A0P4VNN2</accession>
<dbReference type="PANTHER" id="PTHR45011:SF1">
    <property type="entry name" value="DAP3-BINDING CELL DEATH ENHANCER 1"/>
    <property type="match status" value="1"/>
</dbReference>
<dbReference type="SMART" id="SM00671">
    <property type="entry name" value="SEL1"/>
    <property type="match status" value="2"/>
</dbReference>
<dbReference type="Gene3D" id="1.25.40.10">
    <property type="entry name" value="Tetratricopeptide repeat domain"/>
    <property type="match status" value="1"/>
</dbReference>
<dbReference type="InterPro" id="IPR052748">
    <property type="entry name" value="ISR_Activator"/>
</dbReference>
<dbReference type="SUPFAM" id="SSF81901">
    <property type="entry name" value="HCP-like"/>
    <property type="match status" value="1"/>
</dbReference>
<name>A0A0P4VNN2_9HEMI</name>
<dbReference type="PANTHER" id="PTHR45011">
    <property type="entry name" value="DAP3-BINDING CELL DEATH ENHANCER 1"/>
    <property type="match status" value="1"/>
</dbReference>
<organism evidence="1">
    <name type="scientific">Rhodnius neglectus</name>
    <dbReference type="NCBI Taxonomy" id="72488"/>
    <lineage>
        <taxon>Eukaryota</taxon>
        <taxon>Metazoa</taxon>
        <taxon>Ecdysozoa</taxon>
        <taxon>Arthropoda</taxon>
        <taxon>Hexapoda</taxon>
        <taxon>Insecta</taxon>
        <taxon>Pterygota</taxon>
        <taxon>Neoptera</taxon>
        <taxon>Paraneoptera</taxon>
        <taxon>Hemiptera</taxon>
        <taxon>Heteroptera</taxon>
        <taxon>Panheteroptera</taxon>
        <taxon>Cimicomorpha</taxon>
        <taxon>Reduviidae</taxon>
        <taxon>Triatominae</taxon>
        <taxon>Rhodnius</taxon>
    </lineage>
</organism>
<dbReference type="Pfam" id="PF08238">
    <property type="entry name" value="Sel1"/>
    <property type="match status" value="2"/>
</dbReference>
<sequence>MWKFFSRGVRETLERGFRIIRPSEQTVKNDCTEHTTYCRKFSPCFLQPIYKYRCASNEDPKRDKQKSTPHDGNNTLLGAVSCSSVLALGWFLTQPCHWRKWWCVRSKEKDCKKPQLFHLLGKVANNQPINVGIHSDSTVAVDSTDSNDVTDSVPYGPKTAEEVLNEAAEEFRAVHESVVASSENSRGVDYISAKRHREAVDLFRSASRRGYAPAAYNLAQCYEMGLGTKQDFSQAAKWYQVAADKGHATAKYNLGVFYAHGWGGLEASNITARKLFEEAAALGQPDAKAALGLDSKTKDAPLLSGLRDAEDWGLARESNDVKEPNKFSDANELYKMALTYESSVCEDITASGIVLQLHKMASEMGHAEAKARFQLLEGYEAIGLLQEFLCGKRRSDANFFIKGITPAIVL</sequence>
<dbReference type="InterPro" id="IPR011990">
    <property type="entry name" value="TPR-like_helical_dom_sf"/>
</dbReference>
<proteinExistence type="evidence at transcript level"/>
<dbReference type="InterPro" id="IPR006597">
    <property type="entry name" value="Sel1-like"/>
</dbReference>
<dbReference type="EMBL" id="GDKW01003225">
    <property type="protein sequence ID" value="JAI53370.1"/>
    <property type="molecule type" value="mRNA"/>
</dbReference>
<dbReference type="AlphaFoldDB" id="A0A0P4VNN2"/>
<evidence type="ECO:0000313" key="1">
    <source>
        <dbReference type="EMBL" id="JAI53370.1"/>
    </source>
</evidence>
<protein>
    <submittedName>
        <fullName evidence="1">Putative extracellular protein sel-1</fullName>
    </submittedName>
</protein>